<evidence type="ECO:0000313" key="1">
    <source>
        <dbReference type="EMBL" id="VDG28802.1"/>
    </source>
</evidence>
<name>A0A660DZH4_9LACO</name>
<sequence>MNQKLGIALATGMGLAGFVGTTITAQAATSSKYLSIRTSYVRTKKAMTVGIKEKVGSKYKLVKVPKNTLLKVDAMASSSASDGSVKQTAIFTYGAIHYARAKKMKYENRVTAKSTPLTKANFKAVSLKAPIRTQIFRPGTGFKANSANTAAVSTSGFYLTLDNYLQYYSKTAMAKDSYIAGARWATSSQNYKPTRSIKVTKVTVSGNTTKIYYKKPLKGLPNKKIAKNSYRLTIKNLKTTGSVGILPVDDTYDAIASWTNYKINGKAYCFGEIEHGN</sequence>
<reference evidence="1 2" key="1">
    <citation type="submission" date="2018-11" db="EMBL/GenBank/DDBJ databases">
        <authorList>
            <person name="Wuyts S."/>
        </authorList>
    </citation>
    <scope>NUCLEOTIDE SEQUENCE [LARGE SCALE GENOMIC DNA]</scope>
    <source>
        <strain evidence="1">Lactobacillus mudanjiangensis AMBF249</strain>
    </source>
</reference>
<protein>
    <submittedName>
        <fullName evidence="1">Uncharacterized protein</fullName>
    </submittedName>
</protein>
<dbReference type="Proteomes" id="UP000289996">
    <property type="component" value="Unassembled WGS sequence"/>
</dbReference>
<evidence type="ECO:0000313" key="2">
    <source>
        <dbReference type="Proteomes" id="UP000289996"/>
    </source>
</evidence>
<dbReference type="AlphaFoldDB" id="A0A660DZH4"/>
<proteinExistence type="predicted"/>
<accession>A0A660DZH4</accession>
<dbReference type="OrthoDB" id="2275794at2"/>
<gene>
    <name evidence="1" type="ORF">MUDAN_MDHGFNIF_03198</name>
</gene>
<dbReference type="EMBL" id="UYIG01000124">
    <property type="protein sequence ID" value="VDG28802.1"/>
    <property type="molecule type" value="Genomic_DNA"/>
</dbReference>
<dbReference type="RefSeq" id="WP_130851859.1">
    <property type="nucleotide sequence ID" value="NZ_UYIG01000124.1"/>
</dbReference>
<organism evidence="1 2">
    <name type="scientific">Lactiplantibacillus mudanjiangensis</name>
    <dbReference type="NCBI Taxonomy" id="1296538"/>
    <lineage>
        <taxon>Bacteria</taxon>
        <taxon>Bacillati</taxon>
        <taxon>Bacillota</taxon>
        <taxon>Bacilli</taxon>
        <taxon>Lactobacillales</taxon>
        <taxon>Lactobacillaceae</taxon>
        <taxon>Lactiplantibacillus</taxon>
    </lineage>
</organism>
<keyword evidence="2" id="KW-1185">Reference proteome</keyword>